<dbReference type="EMBL" id="JAFNEN010002816">
    <property type="protein sequence ID" value="KAG8172328.1"/>
    <property type="molecule type" value="Genomic_DNA"/>
</dbReference>
<proteinExistence type="predicted"/>
<evidence type="ECO:0000313" key="2">
    <source>
        <dbReference type="EMBL" id="KAG8172328.1"/>
    </source>
</evidence>
<feature type="region of interest" description="Disordered" evidence="1">
    <location>
        <begin position="1"/>
        <end position="21"/>
    </location>
</feature>
<evidence type="ECO:0000313" key="3">
    <source>
        <dbReference type="Proteomes" id="UP000827092"/>
    </source>
</evidence>
<accession>A0AAV6TKX0</accession>
<sequence>MRGQKPSRASGAGTLRGPDDGVYEKAFDAYPKVKRQLDEKGKQFLKEWQEEGKLKGRQDDYKENVLIYLIARNKKKTPYKEKTCPFEGLGKGKKGKPSQKRLFGKRESRNWGQVQLLKGQEAEYPPTGKGEISISRLELLGEQQKAARATH</sequence>
<organism evidence="2 3">
    <name type="scientific">Oedothorax gibbosus</name>
    <dbReference type="NCBI Taxonomy" id="931172"/>
    <lineage>
        <taxon>Eukaryota</taxon>
        <taxon>Metazoa</taxon>
        <taxon>Ecdysozoa</taxon>
        <taxon>Arthropoda</taxon>
        <taxon>Chelicerata</taxon>
        <taxon>Arachnida</taxon>
        <taxon>Araneae</taxon>
        <taxon>Araneomorphae</taxon>
        <taxon>Entelegynae</taxon>
        <taxon>Araneoidea</taxon>
        <taxon>Linyphiidae</taxon>
        <taxon>Erigoninae</taxon>
        <taxon>Oedothorax</taxon>
    </lineage>
</organism>
<feature type="region of interest" description="Disordered" evidence="1">
    <location>
        <begin position="80"/>
        <end position="105"/>
    </location>
</feature>
<evidence type="ECO:0000256" key="1">
    <source>
        <dbReference type="SAM" id="MobiDB-lite"/>
    </source>
</evidence>
<name>A0AAV6TKX0_9ARAC</name>
<feature type="compositionally biased region" description="Basic residues" evidence="1">
    <location>
        <begin position="91"/>
        <end position="103"/>
    </location>
</feature>
<keyword evidence="3" id="KW-1185">Reference proteome</keyword>
<protein>
    <submittedName>
        <fullName evidence="2">Uncharacterized protein</fullName>
    </submittedName>
</protein>
<dbReference type="Proteomes" id="UP000827092">
    <property type="component" value="Unassembled WGS sequence"/>
</dbReference>
<dbReference type="AlphaFoldDB" id="A0AAV6TKX0"/>
<comment type="caution">
    <text evidence="2">The sequence shown here is derived from an EMBL/GenBank/DDBJ whole genome shotgun (WGS) entry which is preliminary data.</text>
</comment>
<gene>
    <name evidence="2" type="ORF">JTE90_027257</name>
</gene>
<reference evidence="2 3" key="1">
    <citation type="journal article" date="2022" name="Nat. Ecol. Evol.">
        <title>A masculinizing supergene underlies an exaggerated male reproductive morph in a spider.</title>
        <authorList>
            <person name="Hendrickx F."/>
            <person name="De Corte Z."/>
            <person name="Sonet G."/>
            <person name="Van Belleghem S.M."/>
            <person name="Kostlbacher S."/>
            <person name="Vangestel C."/>
        </authorList>
    </citation>
    <scope>NUCLEOTIDE SEQUENCE [LARGE SCALE GENOMIC DNA]</scope>
    <source>
        <strain evidence="2">W744_W776</strain>
    </source>
</reference>